<evidence type="ECO:0000256" key="1">
    <source>
        <dbReference type="SAM" id="MobiDB-lite"/>
    </source>
</evidence>
<gene>
    <name evidence="2" type="ORF">AGR3A_Lc10104</name>
</gene>
<dbReference type="RefSeq" id="WP_046800409.1">
    <property type="nucleotide sequence ID" value="NZ_LT009724.1"/>
</dbReference>
<accession>A0A1S7QVA6</accession>
<dbReference type="Proteomes" id="UP000191988">
    <property type="component" value="Unassembled WGS sequence"/>
</dbReference>
<evidence type="ECO:0000313" key="3">
    <source>
        <dbReference type="Proteomes" id="UP000191988"/>
    </source>
</evidence>
<reference evidence="3" key="1">
    <citation type="submission" date="2016-01" db="EMBL/GenBank/DDBJ databases">
        <authorList>
            <person name="Regsiter A."/>
            <person name="william w."/>
        </authorList>
    </citation>
    <scope>NUCLEOTIDE SEQUENCE [LARGE SCALE GENOMIC DNA]</scope>
    <source>
        <strain evidence="3">CFBP 6623</strain>
    </source>
</reference>
<evidence type="ECO:0000313" key="2">
    <source>
        <dbReference type="EMBL" id="CUX42475.1"/>
    </source>
</evidence>
<proteinExistence type="predicted"/>
<organism evidence="2 3">
    <name type="scientific">Agrobacterium tomkonis CFBP 6623</name>
    <dbReference type="NCBI Taxonomy" id="1183432"/>
    <lineage>
        <taxon>Bacteria</taxon>
        <taxon>Pseudomonadati</taxon>
        <taxon>Pseudomonadota</taxon>
        <taxon>Alphaproteobacteria</taxon>
        <taxon>Hyphomicrobiales</taxon>
        <taxon>Rhizobiaceae</taxon>
        <taxon>Rhizobium/Agrobacterium group</taxon>
        <taxon>Agrobacterium</taxon>
        <taxon>Agrobacterium tumefaciens complex</taxon>
    </lineage>
</organism>
<dbReference type="STRING" id="1183432.AGR3A_Lc10104"/>
<feature type="compositionally biased region" description="Basic and acidic residues" evidence="1">
    <location>
        <begin position="1"/>
        <end position="27"/>
    </location>
</feature>
<sequence>MTEPKEAVFKPEKLSSQDKASMTDKAARQIITAESDQRARKTERLRQLREAQEAATAATPHPPAKRPSGKK</sequence>
<dbReference type="AlphaFoldDB" id="A0A1S7QVA6"/>
<protein>
    <submittedName>
        <fullName evidence="2">Uncharacterized protein</fullName>
    </submittedName>
</protein>
<keyword evidence="3" id="KW-1185">Reference proteome</keyword>
<dbReference type="EMBL" id="FBWK01000045">
    <property type="protein sequence ID" value="CUX42475.1"/>
    <property type="molecule type" value="Genomic_DNA"/>
</dbReference>
<feature type="compositionally biased region" description="Basic and acidic residues" evidence="1">
    <location>
        <begin position="35"/>
        <end position="52"/>
    </location>
</feature>
<name>A0A1S7QVA6_9HYPH</name>
<feature type="region of interest" description="Disordered" evidence="1">
    <location>
        <begin position="1"/>
        <end position="71"/>
    </location>
</feature>